<dbReference type="SUPFAM" id="SSF51395">
    <property type="entry name" value="FMN-linked oxidoreductases"/>
    <property type="match status" value="1"/>
</dbReference>
<evidence type="ECO:0000256" key="1">
    <source>
        <dbReference type="ARBA" id="ARBA00001917"/>
    </source>
</evidence>
<name>A0A5E4WK40_9BURK</name>
<feature type="binding site" evidence="7">
    <location>
        <position position="118"/>
    </location>
    <ligand>
        <name>FMN</name>
        <dbReference type="ChEBI" id="CHEBI:58210"/>
    </ligand>
</feature>
<keyword evidence="3 7" id="KW-0288">FMN</keyword>
<dbReference type="RefSeq" id="WP_150698028.1">
    <property type="nucleotide sequence ID" value="NZ_CABPRZ010000013.1"/>
</dbReference>
<dbReference type="Pfam" id="PF01070">
    <property type="entry name" value="FMN_dh"/>
    <property type="match status" value="1"/>
</dbReference>
<keyword evidence="4" id="KW-0560">Oxidoreductase</keyword>
<organism evidence="9 10">
    <name type="scientific">Pandoraea terrae</name>
    <dbReference type="NCBI Taxonomy" id="1537710"/>
    <lineage>
        <taxon>Bacteria</taxon>
        <taxon>Pseudomonadati</taxon>
        <taxon>Pseudomonadota</taxon>
        <taxon>Betaproteobacteria</taxon>
        <taxon>Burkholderiales</taxon>
        <taxon>Burkholderiaceae</taxon>
        <taxon>Pandoraea</taxon>
    </lineage>
</organism>
<dbReference type="InterPro" id="IPR013785">
    <property type="entry name" value="Aldolase_TIM"/>
</dbReference>
<dbReference type="GO" id="GO:0010181">
    <property type="term" value="F:FMN binding"/>
    <property type="evidence" value="ECO:0007669"/>
    <property type="project" value="InterPro"/>
</dbReference>
<dbReference type="InterPro" id="IPR000262">
    <property type="entry name" value="FMN-dep_DH"/>
</dbReference>
<dbReference type="InterPro" id="IPR008259">
    <property type="entry name" value="FMN_hydac_DH_AS"/>
</dbReference>
<feature type="binding site" evidence="7">
    <location>
        <position position="291"/>
    </location>
    <ligand>
        <name>glyoxylate</name>
        <dbReference type="ChEBI" id="CHEBI:36655"/>
    </ligand>
</feature>
<dbReference type="InterPro" id="IPR037396">
    <property type="entry name" value="FMN_HAD"/>
</dbReference>
<dbReference type="PANTHER" id="PTHR10578:SF107">
    <property type="entry name" value="2-HYDROXYACID OXIDASE 1"/>
    <property type="match status" value="1"/>
</dbReference>
<dbReference type="EMBL" id="CABPRZ010000013">
    <property type="protein sequence ID" value="VVE23416.1"/>
    <property type="molecule type" value="Genomic_DNA"/>
</dbReference>
<feature type="binding site" evidence="7">
    <location>
        <position position="141"/>
    </location>
    <ligand>
        <name>glyoxylate</name>
        <dbReference type="ChEBI" id="CHEBI:36655"/>
    </ligand>
</feature>
<reference evidence="9 10" key="1">
    <citation type="submission" date="2019-08" db="EMBL/GenBank/DDBJ databases">
        <authorList>
            <person name="Peeters C."/>
        </authorList>
    </citation>
    <scope>NUCLEOTIDE SEQUENCE [LARGE SCALE GENOMIC DNA]</scope>
    <source>
        <strain evidence="9 10">LMG 30175</strain>
    </source>
</reference>
<evidence type="ECO:0000256" key="6">
    <source>
        <dbReference type="PIRSR" id="PIRSR000138-1"/>
    </source>
</evidence>
<dbReference type="GO" id="GO:0004459">
    <property type="term" value="F:L-lactate dehydrogenase (NAD+) activity"/>
    <property type="evidence" value="ECO:0007669"/>
    <property type="project" value="TreeGrafter"/>
</dbReference>
<feature type="binding site" evidence="7">
    <location>
        <position position="139"/>
    </location>
    <ligand>
        <name>FMN</name>
        <dbReference type="ChEBI" id="CHEBI:58210"/>
    </ligand>
</feature>
<dbReference type="GO" id="GO:0009060">
    <property type="term" value="P:aerobic respiration"/>
    <property type="evidence" value="ECO:0007669"/>
    <property type="project" value="TreeGrafter"/>
</dbReference>
<evidence type="ECO:0000259" key="8">
    <source>
        <dbReference type="PROSITE" id="PS51349"/>
    </source>
</evidence>
<feature type="binding site" evidence="7">
    <location>
        <begin position="89"/>
        <end position="91"/>
    </location>
    <ligand>
        <name>FMN</name>
        <dbReference type="ChEBI" id="CHEBI:58210"/>
    </ligand>
</feature>
<evidence type="ECO:0000256" key="5">
    <source>
        <dbReference type="ARBA" id="ARBA00024042"/>
    </source>
</evidence>
<dbReference type="PIRSF" id="PIRSF000138">
    <property type="entry name" value="Al-hdrx_acd_dh"/>
    <property type="match status" value="1"/>
</dbReference>
<dbReference type="GO" id="GO:0005886">
    <property type="term" value="C:plasma membrane"/>
    <property type="evidence" value="ECO:0007669"/>
    <property type="project" value="TreeGrafter"/>
</dbReference>
<gene>
    <name evidence="9" type="ORF">PTE30175_03175</name>
</gene>
<protein>
    <submittedName>
        <fullName evidence="9">FMN-dependent dehydrogenase</fullName>
    </submittedName>
</protein>
<dbReference type="PROSITE" id="PS00557">
    <property type="entry name" value="FMN_HYDROXY_ACID_DH_1"/>
    <property type="match status" value="1"/>
</dbReference>
<feature type="binding site" evidence="7">
    <location>
        <position position="36"/>
    </location>
    <ligand>
        <name>glyoxylate</name>
        <dbReference type="ChEBI" id="CHEBI:36655"/>
    </ligand>
</feature>
<dbReference type="FunFam" id="3.20.20.70:FF:000029">
    <property type="entry name" value="L-lactate dehydrogenase"/>
    <property type="match status" value="1"/>
</dbReference>
<comment type="cofactor">
    <cofactor evidence="1">
        <name>FMN</name>
        <dbReference type="ChEBI" id="CHEBI:58210"/>
    </cofactor>
</comment>
<dbReference type="Gene3D" id="3.20.20.70">
    <property type="entry name" value="Aldolase class I"/>
    <property type="match status" value="1"/>
</dbReference>
<comment type="similarity">
    <text evidence="5">Belongs to the FMN-dependent alpha-hydroxy acid dehydrogenase family.</text>
</comment>
<keyword evidence="2 7" id="KW-0285">Flavoprotein</keyword>
<dbReference type="CDD" id="cd02809">
    <property type="entry name" value="alpha_hydroxyacid_oxid_FMN"/>
    <property type="match status" value="1"/>
</dbReference>
<feature type="binding site" evidence="7">
    <location>
        <position position="286"/>
    </location>
    <ligand>
        <name>FMN</name>
        <dbReference type="ChEBI" id="CHEBI:58210"/>
    </ligand>
</feature>
<keyword evidence="10" id="KW-1185">Reference proteome</keyword>
<feature type="binding site" evidence="7">
    <location>
        <position position="264"/>
    </location>
    <ligand>
        <name>FMN</name>
        <dbReference type="ChEBI" id="CHEBI:58210"/>
    </ligand>
</feature>
<accession>A0A5E4WK40</accession>
<feature type="binding site" evidence="7">
    <location>
        <begin position="319"/>
        <end position="323"/>
    </location>
    <ligand>
        <name>FMN</name>
        <dbReference type="ChEBI" id="CHEBI:58210"/>
    </ligand>
</feature>
<evidence type="ECO:0000256" key="4">
    <source>
        <dbReference type="ARBA" id="ARBA00023002"/>
    </source>
</evidence>
<feature type="active site" description="Proton acceptor" evidence="6">
    <location>
        <position position="288"/>
    </location>
</feature>
<evidence type="ECO:0000313" key="10">
    <source>
        <dbReference type="Proteomes" id="UP000414233"/>
    </source>
</evidence>
<sequence length="408" mass="44831">MTHRRLYAGSDLSRAVTIDDLRQMARKRLPRFLFEYVDGGAEDELTLRRNRDAFARHTLQPSTLVDVSNRTQAVELLGRPAAAPLVIAPTGFNGMLSQRADVALARAAAKASVPFTLSMAANVRLEDVATDAGGRLWMQLYWVRDRDFIRSLVTRAEKAGFEALVLTSDVQVSGGREWDRRNYRAGMQLSLRNKLDVLAHPRWLWHMLREGGPPRFANIRELAPPDARTVIDDMMTLGRNMDPACNWDDLRWLRSIWPRRLLVKGILSVPDAERAIAHGADGVILSNHGGRQLDGAISALETLPAVRHALGPDATILVDGGIRRGVDVIKAKALGATAVMTGRNCLYGVAVAGEAGALRALDIIRQETDRAQALLGVPDINALDERVLSGRTPIGFAPLRRELSQGVT</sequence>
<dbReference type="InterPro" id="IPR012133">
    <property type="entry name" value="Alpha-hydoxy_acid_DH_FMN"/>
</dbReference>
<evidence type="ECO:0000256" key="7">
    <source>
        <dbReference type="PIRSR" id="PIRSR000138-2"/>
    </source>
</evidence>
<dbReference type="PANTHER" id="PTHR10578">
    <property type="entry name" value="S -2-HYDROXY-ACID OXIDASE-RELATED"/>
    <property type="match status" value="1"/>
</dbReference>
<feature type="binding site" evidence="7">
    <location>
        <begin position="342"/>
        <end position="343"/>
    </location>
    <ligand>
        <name>FMN</name>
        <dbReference type="ChEBI" id="CHEBI:58210"/>
    </ligand>
</feature>
<dbReference type="OrthoDB" id="9770452at2"/>
<feature type="binding site" evidence="7">
    <location>
        <position position="167"/>
    </location>
    <ligand>
        <name>glyoxylate</name>
        <dbReference type="ChEBI" id="CHEBI:36655"/>
    </ligand>
</feature>
<proteinExistence type="inferred from homology"/>
<feature type="binding site" evidence="7">
    <location>
        <position position="288"/>
    </location>
    <ligand>
        <name>glyoxylate</name>
        <dbReference type="ChEBI" id="CHEBI:36655"/>
    </ligand>
</feature>
<dbReference type="AlphaFoldDB" id="A0A5E4WK40"/>
<feature type="domain" description="FMN hydroxy acid dehydrogenase" evidence="8">
    <location>
        <begin position="10"/>
        <end position="393"/>
    </location>
</feature>
<evidence type="ECO:0000256" key="2">
    <source>
        <dbReference type="ARBA" id="ARBA00022630"/>
    </source>
</evidence>
<dbReference type="PROSITE" id="PS51349">
    <property type="entry name" value="FMN_HYDROXY_ACID_DH_2"/>
    <property type="match status" value="1"/>
</dbReference>
<evidence type="ECO:0000256" key="3">
    <source>
        <dbReference type="ARBA" id="ARBA00022643"/>
    </source>
</evidence>
<dbReference type="Proteomes" id="UP000414233">
    <property type="component" value="Unassembled WGS sequence"/>
</dbReference>
<feature type="binding site" evidence="7">
    <location>
        <position position="176"/>
    </location>
    <ligand>
        <name>glyoxylate</name>
        <dbReference type="ChEBI" id="CHEBI:36655"/>
    </ligand>
</feature>
<evidence type="ECO:0000313" key="9">
    <source>
        <dbReference type="EMBL" id="VVE23416.1"/>
    </source>
</evidence>